<sequence length="452" mass="52796">MITSLVRRKYSFVVITQSFRSAHTLMQTNNKNFPYKIYSEDNISNAISRSLEKYTDITFEPYQIVKFSLGKSFTNSGIDIRQIVKNSNGKRIDQFVSNENDKNIYTNQIKFESVFKEGFGALCNTTDGKLSKSAKLDFATQAFRTGFLENQDFHERCLEKMFYTEEESELFRTVLLANHLFGRLAANFGQNYYVSHDHRSHDTYNKCPCDECGEKIPYNNSGIGSEFLWYGYPDILVNSIGGSTLIARPEEKDRDEQIAEGDIYFHADFEERQIIESEENIALLRYERNVSKFVAQAITFSFYHKYYQLKMNKNKSNVVPFTLVPTLAVTGTHFDIYLYDHEHDILLRNKGPPIPLWRNEYPEAELDMSSVLKIWMVLNHLTLRTSLEEHIVQELKGSCGFLHVLSFEHKTMIEQTFGMRNRFYPRRYKEMDALPLTKQEKTLNLPKKKDSF</sequence>
<accession>A0A8B6CWW9</accession>
<dbReference type="OrthoDB" id="6055220at2759"/>
<evidence type="ECO:0000313" key="2">
    <source>
        <dbReference type="Proteomes" id="UP000596742"/>
    </source>
</evidence>
<dbReference type="Proteomes" id="UP000596742">
    <property type="component" value="Unassembled WGS sequence"/>
</dbReference>
<comment type="caution">
    <text evidence="1">The sequence shown here is derived from an EMBL/GenBank/DDBJ whole genome shotgun (WGS) entry which is preliminary data.</text>
</comment>
<evidence type="ECO:0000313" key="1">
    <source>
        <dbReference type="EMBL" id="VDI10743.1"/>
    </source>
</evidence>
<keyword evidence="2" id="KW-1185">Reference proteome</keyword>
<dbReference type="AlphaFoldDB" id="A0A8B6CWW9"/>
<dbReference type="EMBL" id="UYJE01002444">
    <property type="protein sequence ID" value="VDI10743.1"/>
    <property type="molecule type" value="Genomic_DNA"/>
</dbReference>
<organism evidence="1 2">
    <name type="scientific">Mytilus galloprovincialis</name>
    <name type="common">Mediterranean mussel</name>
    <dbReference type="NCBI Taxonomy" id="29158"/>
    <lineage>
        <taxon>Eukaryota</taxon>
        <taxon>Metazoa</taxon>
        <taxon>Spiralia</taxon>
        <taxon>Lophotrochozoa</taxon>
        <taxon>Mollusca</taxon>
        <taxon>Bivalvia</taxon>
        <taxon>Autobranchia</taxon>
        <taxon>Pteriomorphia</taxon>
        <taxon>Mytilida</taxon>
        <taxon>Mytiloidea</taxon>
        <taxon>Mytilidae</taxon>
        <taxon>Mytilinae</taxon>
        <taxon>Mytilus</taxon>
    </lineage>
</organism>
<reference evidence="1" key="1">
    <citation type="submission" date="2018-11" db="EMBL/GenBank/DDBJ databases">
        <authorList>
            <person name="Alioto T."/>
            <person name="Alioto T."/>
        </authorList>
    </citation>
    <scope>NUCLEOTIDE SEQUENCE</scope>
</reference>
<protein>
    <submittedName>
        <fullName evidence="1">Uncharacterized protein</fullName>
    </submittedName>
</protein>
<proteinExistence type="predicted"/>
<name>A0A8B6CWW9_MYTGA</name>
<gene>
    <name evidence="1" type="ORF">MGAL_10B021076</name>
</gene>